<comment type="caution">
    <text evidence="2">The sequence shown here is derived from an EMBL/GenBank/DDBJ whole genome shotgun (WGS) entry which is preliminary data.</text>
</comment>
<feature type="compositionally biased region" description="Polar residues" evidence="1">
    <location>
        <begin position="237"/>
        <end position="260"/>
    </location>
</feature>
<dbReference type="PANTHER" id="PTHR34222">
    <property type="entry name" value="GAG_PRE-INTEGRS DOMAIN-CONTAINING PROTEIN"/>
    <property type="match status" value="1"/>
</dbReference>
<dbReference type="Proteomes" id="UP001630127">
    <property type="component" value="Unassembled WGS sequence"/>
</dbReference>
<evidence type="ECO:0008006" key="4">
    <source>
        <dbReference type="Google" id="ProtNLM"/>
    </source>
</evidence>
<dbReference type="PANTHER" id="PTHR34222:SF43">
    <property type="entry name" value="RETROTRANSPOSON GAG DOMAIN-CONTAINING PROTEIN"/>
    <property type="match status" value="1"/>
</dbReference>
<feature type="region of interest" description="Disordered" evidence="1">
    <location>
        <begin position="232"/>
        <end position="295"/>
    </location>
</feature>
<evidence type="ECO:0000256" key="1">
    <source>
        <dbReference type="SAM" id="MobiDB-lite"/>
    </source>
</evidence>
<name>A0ABD2ZY37_9GENT</name>
<dbReference type="AlphaFoldDB" id="A0ABD2ZY37"/>
<proteinExistence type="predicted"/>
<accession>A0ABD2ZY37</accession>
<keyword evidence="3" id="KW-1185">Reference proteome</keyword>
<gene>
    <name evidence="2" type="ORF">ACH5RR_016465</name>
</gene>
<organism evidence="2 3">
    <name type="scientific">Cinchona calisaya</name>
    <dbReference type="NCBI Taxonomy" id="153742"/>
    <lineage>
        <taxon>Eukaryota</taxon>
        <taxon>Viridiplantae</taxon>
        <taxon>Streptophyta</taxon>
        <taxon>Embryophyta</taxon>
        <taxon>Tracheophyta</taxon>
        <taxon>Spermatophyta</taxon>
        <taxon>Magnoliopsida</taxon>
        <taxon>eudicotyledons</taxon>
        <taxon>Gunneridae</taxon>
        <taxon>Pentapetalae</taxon>
        <taxon>asterids</taxon>
        <taxon>lamiids</taxon>
        <taxon>Gentianales</taxon>
        <taxon>Rubiaceae</taxon>
        <taxon>Cinchonoideae</taxon>
        <taxon>Cinchoneae</taxon>
        <taxon>Cinchona</taxon>
    </lineage>
</organism>
<evidence type="ECO:0000313" key="3">
    <source>
        <dbReference type="Proteomes" id="UP001630127"/>
    </source>
</evidence>
<dbReference type="EMBL" id="JBJUIK010000007">
    <property type="protein sequence ID" value="KAL3523631.1"/>
    <property type="molecule type" value="Genomic_DNA"/>
</dbReference>
<reference evidence="2 3" key="1">
    <citation type="submission" date="2024-11" db="EMBL/GenBank/DDBJ databases">
        <title>A near-complete genome assembly of Cinchona calisaya.</title>
        <authorList>
            <person name="Lian D.C."/>
            <person name="Zhao X.W."/>
            <person name="Wei L."/>
        </authorList>
    </citation>
    <scope>NUCLEOTIDE SEQUENCE [LARGE SCALE GENOMIC DNA]</scope>
    <source>
        <tissue evidence="2">Nenye</tissue>
    </source>
</reference>
<evidence type="ECO:0000313" key="2">
    <source>
        <dbReference type="EMBL" id="KAL3523631.1"/>
    </source>
</evidence>
<protein>
    <recommendedName>
        <fullName evidence="4">Retrotransposon gag domain-containing protein</fullName>
    </recommendedName>
</protein>
<sequence>MSMTPEIMKQYLCLLTVHKIWSALSKAFYDGSDELQIFALNQKTFISKQSGKSLSKYYGKLVEIFRELDHQDEVVMKDPDDVITYQKFIERLRVYIFLVRLDGDFEQVCGEILRKEPIPGLEECYALIRREAICRATLKDNTRNSEATAMSGHTKDCCYELVGYPEWWDHSRAYRKKNSKKTPTAAIAETNIGDDAVEKGSALVATTNICDTEKGNVNGMTLDLDNHLEVEEMPESQDASSSLEEFESLTNIPHQSSTENVPILQPELPRKQLPKRLSRGIPKPTYESELSSKVK</sequence>